<dbReference type="STRING" id="1048205.AB852_25690"/>
<dbReference type="GO" id="GO:0005506">
    <property type="term" value="F:iron ion binding"/>
    <property type="evidence" value="ECO:0007669"/>
    <property type="project" value="InterPro"/>
</dbReference>
<dbReference type="InterPro" id="IPR017972">
    <property type="entry name" value="Cyt_P450_CS"/>
</dbReference>
<dbReference type="Proteomes" id="UP000186455">
    <property type="component" value="Unassembled WGS sequence"/>
</dbReference>
<protein>
    <submittedName>
        <fullName evidence="6">Cytochrome P450</fullName>
    </submittedName>
</protein>
<dbReference type="RefSeq" id="WP_073792635.1">
    <property type="nucleotide sequence ID" value="NZ_LFBV01000007.1"/>
</dbReference>
<feature type="region of interest" description="Disordered" evidence="5">
    <location>
        <begin position="423"/>
        <end position="444"/>
    </location>
</feature>
<dbReference type="GO" id="GO:0016705">
    <property type="term" value="F:oxidoreductase activity, acting on paired donors, with incorporation or reduction of molecular oxygen"/>
    <property type="evidence" value="ECO:0007669"/>
    <property type="project" value="InterPro"/>
</dbReference>
<evidence type="ECO:0000256" key="2">
    <source>
        <dbReference type="ARBA" id="ARBA00010617"/>
    </source>
</evidence>
<dbReference type="GO" id="GO:0004497">
    <property type="term" value="F:monooxygenase activity"/>
    <property type="evidence" value="ECO:0007669"/>
    <property type="project" value="UniProtKB-KW"/>
</dbReference>
<dbReference type="PROSITE" id="PS00086">
    <property type="entry name" value="CYTOCHROME_P450"/>
    <property type="match status" value="1"/>
</dbReference>
<evidence type="ECO:0000256" key="5">
    <source>
        <dbReference type="SAM" id="MobiDB-lite"/>
    </source>
</evidence>
<dbReference type="PANTHER" id="PTHR24305:SF166">
    <property type="entry name" value="CYTOCHROME P450 12A4, MITOCHONDRIAL-RELATED"/>
    <property type="match status" value="1"/>
</dbReference>
<keyword evidence="3 4" id="KW-0349">Heme</keyword>
<keyword evidence="4" id="KW-0560">Oxidoreductase</keyword>
<evidence type="ECO:0000256" key="1">
    <source>
        <dbReference type="ARBA" id="ARBA00001971"/>
    </source>
</evidence>
<comment type="caution">
    <text evidence="6">The sequence shown here is derived from an EMBL/GenBank/DDBJ whole genome shotgun (WGS) entry which is preliminary data.</text>
</comment>
<proteinExistence type="inferred from homology"/>
<dbReference type="InterPro" id="IPR050121">
    <property type="entry name" value="Cytochrome_P450_monoxygenase"/>
</dbReference>
<keyword evidence="7" id="KW-1185">Reference proteome</keyword>
<dbReference type="GO" id="GO:0020037">
    <property type="term" value="F:heme binding"/>
    <property type="evidence" value="ECO:0007669"/>
    <property type="project" value="InterPro"/>
</dbReference>
<gene>
    <name evidence="6" type="ORF">AB852_25690</name>
</gene>
<sequence length="444" mass="48759">MTVTRATAPVPVAPWGLPLVGHVPALVRAPARWLAACRTTGAVTEVRLGSRRAYLLSAPELVHEVLVGQGARFDKGGPLFDRIREVGGNGLATAPHEEHRRQRRLIQPAFAPAHIAAYTEAMREESAALTARWSARGRICALTEMHRLSVGVFTRVLLPGADIADPVRLAEQTRSLSDGIAARALFPWYDRLPVPANRRFRLARRQILDAADDTVRAARSRPDHSRLMTALLGPDADGEGFTDGELRDQVVILLAGGTETTANTLAWAFHLLARHPTVESRLADELDGVLHGRLATPDDFPALPFTRDVVLETMRVRPVVWLLTRSSTTEVELGGHRFAAGSDFVVSPYQLQHDPAVFPRPDSFDPDRWSAPATPALRQACIPFGAGRRKCVGDTFALAEITIALSAIVPHWSLRPVRTARPPRPRFRTTLAPNRLPMTTVPRR</sequence>
<feature type="binding site" description="axial binding residue" evidence="3">
    <location>
        <position position="391"/>
    </location>
    <ligand>
        <name>heme</name>
        <dbReference type="ChEBI" id="CHEBI:30413"/>
    </ligand>
    <ligandPart>
        <name>Fe</name>
        <dbReference type="ChEBI" id="CHEBI:18248"/>
    </ligandPart>
</feature>
<keyword evidence="4" id="KW-0503">Monooxygenase</keyword>
<organism evidence="6 7">
    <name type="scientific">Streptomyces uncialis</name>
    <dbReference type="NCBI Taxonomy" id="1048205"/>
    <lineage>
        <taxon>Bacteria</taxon>
        <taxon>Bacillati</taxon>
        <taxon>Actinomycetota</taxon>
        <taxon>Actinomycetes</taxon>
        <taxon>Kitasatosporales</taxon>
        <taxon>Streptomycetaceae</taxon>
        <taxon>Streptomyces</taxon>
    </lineage>
</organism>
<dbReference type="InterPro" id="IPR002401">
    <property type="entry name" value="Cyt_P450_E_grp-I"/>
</dbReference>
<evidence type="ECO:0000256" key="4">
    <source>
        <dbReference type="RuleBase" id="RU000461"/>
    </source>
</evidence>
<name>A0A1Q4V385_9ACTN</name>
<dbReference type="InterPro" id="IPR001128">
    <property type="entry name" value="Cyt_P450"/>
</dbReference>
<dbReference type="SUPFAM" id="SSF48264">
    <property type="entry name" value="Cytochrome P450"/>
    <property type="match status" value="1"/>
</dbReference>
<comment type="cofactor">
    <cofactor evidence="1 3">
        <name>heme</name>
        <dbReference type="ChEBI" id="CHEBI:30413"/>
    </cofactor>
</comment>
<dbReference type="Pfam" id="PF00067">
    <property type="entry name" value="p450"/>
    <property type="match status" value="1"/>
</dbReference>
<dbReference type="EMBL" id="LFBV01000007">
    <property type="protein sequence ID" value="OKH92307.1"/>
    <property type="molecule type" value="Genomic_DNA"/>
</dbReference>
<dbReference type="InterPro" id="IPR036396">
    <property type="entry name" value="Cyt_P450_sf"/>
</dbReference>
<reference evidence="6 7" key="1">
    <citation type="submission" date="2015-06" db="EMBL/GenBank/DDBJ databases">
        <title>Cloning and characterization of the uncialamcin biosynthetic gene cluster.</title>
        <authorList>
            <person name="Yan X."/>
            <person name="Huang T."/>
            <person name="Ge H."/>
            <person name="Shen B."/>
        </authorList>
    </citation>
    <scope>NUCLEOTIDE SEQUENCE [LARGE SCALE GENOMIC DNA]</scope>
    <source>
        <strain evidence="6 7">DCA2648</strain>
    </source>
</reference>
<dbReference type="PRINTS" id="PR00385">
    <property type="entry name" value="P450"/>
</dbReference>
<keyword evidence="3 4" id="KW-0479">Metal-binding</keyword>
<keyword evidence="3 4" id="KW-0408">Iron</keyword>
<dbReference type="Gene3D" id="1.10.630.10">
    <property type="entry name" value="Cytochrome P450"/>
    <property type="match status" value="1"/>
</dbReference>
<dbReference type="PRINTS" id="PR00463">
    <property type="entry name" value="EP450I"/>
</dbReference>
<evidence type="ECO:0000256" key="3">
    <source>
        <dbReference type="PIRSR" id="PIRSR602401-1"/>
    </source>
</evidence>
<evidence type="ECO:0000313" key="6">
    <source>
        <dbReference type="EMBL" id="OKH92307.1"/>
    </source>
</evidence>
<dbReference type="PANTHER" id="PTHR24305">
    <property type="entry name" value="CYTOCHROME P450"/>
    <property type="match status" value="1"/>
</dbReference>
<comment type="similarity">
    <text evidence="2 4">Belongs to the cytochrome P450 family.</text>
</comment>
<dbReference type="AlphaFoldDB" id="A0A1Q4V385"/>
<accession>A0A1Q4V385</accession>
<evidence type="ECO:0000313" key="7">
    <source>
        <dbReference type="Proteomes" id="UP000186455"/>
    </source>
</evidence>